<protein>
    <recommendedName>
        <fullName evidence="5">F-box domain-containing protein</fullName>
    </recommendedName>
</protein>
<evidence type="ECO:0008006" key="5">
    <source>
        <dbReference type="Google" id="ProtNLM"/>
    </source>
</evidence>
<dbReference type="Pfam" id="PF00646">
    <property type="entry name" value="F-box"/>
    <property type="match status" value="1"/>
</dbReference>
<comment type="caution">
    <text evidence="3">The sequence shown here is derived from an EMBL/GenBank/DDBJ whole genome shotgun (WGS) entry which is preliminary data.</text>
</comment>
<dbReference type="EMBL" id="CAWUPB010000893">
    <property type="protein sequence ID" value="CAK7328420.1"/>
    <property type="molecule type" value="Genomic_DNA"/>
</dbReference>
<dbReference type="InterPro" id="IPR001810">
    <property type="entry name" value="F-box_dom"/>
</dbReference>
<dbReference type="Proteomes" id="UP001314170">
    <property type="component" value="Unassembled WGS sequence"/>
</dbReference>
<dbReference type="InterPro" id="IPR036047">
    <property type="entry name" value="F-box-like_dom_sf"/>
</dbReference>
<dbReference type="InterPro" id="IPR050796">
    <property type="entry name" value="SCF_F-box_component"/>
</dbReference>
<name>A0AAV1R7D8_9ROSI</name>
<dbReference type="PANTHER" id="PTHR31672">
    <property type="entry name" value="BNACNNG10540D PROTEIN"/>
    <property type="match status" value="1"/>
</dbReference>
<dbReference type="InterPro" id="IPR006527">
    <property type="entry name" value="F-box-assoc_dom_typ1"/>
</dbReference>
<organism evidence="3 4">
    <name type="scientific">Dovyalis caffra</name>
    <dbReference type="NCBI Taxonomy" id="77055"/>
    <lineage>
        <taxon>Eukaryota</taxon>
        <taxon>Viridiplantae</taxon>
        <taxon>Streptophyta</taxon>
        <taxon>Embryophyta</taxon>
        <taxon>Tracheophyta</taxon>
        <taxon>Spermatophyta</taxon>
        <taxon>Magnoliopsida</taxon>
        <taxon>eudicotyledons</taxon>
        <taxon>Gunneridae</taxon>
        <taxon>Pentapetalae</taxon>
        <taxon>rosids</taxon>
        <taxon>fabids</taxon>
        <taxon>Malpighiales</taxon>
        <taxon>Salicaceae</taxon>
        <taxon>Flacourtieae</taxon>
        <taxon>Dovyalis</taxon>
    </lineage>
</organism>
<dbReference type="Pfam" id="PF07734">
    <property type="entry name" value="FBA_1"/>
    <property type="match status" value="1"/>
</dbReference>
<feature type="domain" description="F-box associated beta-propeller type 1" evidence="2">
    <location>
        <begin position="102"/>
        <end position="156"/>
    </location>
</feature>
<evidence type="ECO:0000259" key="2">
    <source>
        <dbReference type="Pfam" id="PF07734"/>
    </source>
</evidence>
<dbReference type="SUPFAM" id="SSF81383">
    <property type="entry name" value="F-box domain"/>
    <property type="match status" value="1"/>
</dbReference>
<gene>
    <name evidence="3" type="ORF">DCAF_LOCUS6143</name>
</gene>
<evidence type="ECO:0000259" key="1">
    <source>
        <dbReference type="Pfam" id="PF00646"/>
    </source>
</evidence>
<sequence>MSKPPQDIIVDHILTCLAVKSLMRFKSVSKLWRSLISDLTFAKSHLERSKEVSSNKCRRLLLSTGTPQSVDFEAASDGDEDNAVQELEYPYVIIRCSPICYIGIVGSCNGLICLFVDYEKMVLWNPSTRASKELPKPSLYHNFDFFAGLGYDSSNGKQEIGSKKVHVIVSFDVAEEKFKEALPLPDHFDKVVSGMSRNFLCAFGECYGSYFEAWILDHKYDSNASIRRLFRFQG</sequence>
<dbReference type="PANTHER" id="PTHR31672:SF13">
    <property type="entry name" value="F-BOX PROTEIN CPR30-LIKE"/>
    <property type="match status" value="1"/>
</dbReference>
<proteinExistence type="predicted"/>
<keyword evidence="4" id="KW-1185">Reference proteome</keyword>
<dbReference type="AlphaFoldDB" id="A0AAV1R7D8"/>
<dbReference type="Gene3D" id="1.20.1280.50">
    <property type="match status" value="1"/>
</dbReference>
<accession>A0AAV1R7D8</accession>
<feature type="domain" description="F-box" evidence="1">
    <location>
        <begin position="9"/>
        <end position="41"/>
    </location>
</feature>
<evidence type="ECO:0000313" key="4">
    <source>
        <dbReference type="Proteomes" id="UP001314170"/>
    </source>
</evidence>
<reference evidence="3 4" key="1">
    <citation type="submission" date="2024-01" db="EMBL/GenBank/DDBJ databases">
        <authorList>
            <person name="Waweru B."/>
        </authorList>
    </citation>
    <scope>NUCLEOTIDE SEQUENCE [LARGE SCALE GENOMIC DNA]</scope>
</reference>
<evidence type="ECO:0000313" key="3">
    <source>
        <dbReference type="EMBL" id="CAK7328420.1"/>
    </source>
</evidence>